<dbReference type="RefSeq" id="WP_239672669.1">
    <property type="nucleotide sequence ID" value="NZ_CP049742.1"/>
</dbReference>
<dbReference type="InterPro" id="IPR045768">
    <property type="entry name" value="SpoIIE_N"/>
</dbReference>
<gene>
    <name evidence="5" type="primary">spoIIE</name>
    <name evidence="5" type="ORF">G8O30_14030</name>
</gene>
<dbReference type="SUPFAM" id="SSF81606">
    <property type="entry name" value="PP2C-like"/>
    <property type="match status" value="1"/>
</dbReference>
<dbReference type="PANTHER" id="PTHR43156">
    <property type="entry name" value="STAGE II SPORULATION PROTEIN E-RELATED"/>
    <property type="match status" value="1"/>
</dbReference>
<sequence>MGNFFQPIPENEELQSTSSLRSSFLPKTWFASIQKSFESVLLERGVLFTLIGLCVSQSTMMQEMNPFAFAFFAAVYMSRWDRAPHVLIGFAIGVLLGNWVETSILLLTSTLFMVVGRHMLRGAHEVWIGVTAALLWFVMHGAMLGVQTLFGETTMEPYFILTMESALVGVLIPMFMTIIPILALNKRIKEMGTDEVISVILLFGAVLAGCVQWSTEMFSVEHTLARYMVVLFALAAGPALGSTAGVVTLMAISLSTETSVTGLGILAFTGLLAGMLRKLKRIGMALGMFVPTLFFCLYTPNGETIYISMEFLQTGIAFLLLILTPHSWLTTLSRKIPGTYEYDHEQREYVKKVRDTSVQKIAQFASVFRLLSNSFRQDYGTYEQIKAEMVQDRKKFARFLVERSCINCSQGKACRDPHAQSTSMIVEKIILEMERNGGSVKRSLLNELTNQCRKNETLLQLLYKEYPEYEAQRTLKQHIYESREMVAVQLKGMAKIIKSFSSELQKEEEQYHEQEDRILNLLHRKRIVAERVEIYQYKKGNMDIDIFIPLKIYNEEVHEAIGPILSGITEDPLVLERYEKMSIDSLVRMTFRSDKKFEVESGMVYVAKDGQFVCGDSSATFDIGQGKVALALSDGMGAGIPASKDSQTAIRLLEELLRAGIKEEVAIQSINSILALRSKEDSFSTLDLTIIDLVDAKANFMKMGCAPTFIIRGQQIQKINVSSIPMGILNEFEVDSMPMQLRAGDIVVMMSDGVYEGAPGIENYDVWMKRLLKERADLSPQEIAESLIEEVMKCNSQVAHDDMLVVAAAIQHRTPEWASVRSTA</sequence>
<proteinExistence type="predicted"/>
<feature type="domain" description="PPM-type phosphatase" evidence="4">
    <location>
        <begin position="599"/>
        <end position="810"/>
    </location>
</feature>
<dbReference type="GO" id="GO:0004722">
    <property type="term" value="F:protein serine/threonine phosphatase activity"/>
    <property type="evidence" value="ECO:0007669"/>
    <property type="project" value="UniProtKB-EC"/>
</dbReference>
<keyword evidence="3" id="KW-0812">Transmembrane</keyword>
<dbReference type="EMBL" id="CP049742">
    <property type="protein sequence ID" value="QPC47988.1"/>
    <property type="molecule type" value="Genomic_DNA"/>
</dbReference>
<feature type="transmembrane region" description="Helical" evidence="3">
    <location>
        <begin position="86"/>
        <end position="114"/>
    </location>
</feature>
<evidence type="ECO:0000313" key="5">
    <source>
        <dbReference type="EMBL" id="QPC47988.1"/>
    </source>
</evidence>
<accession>A0A7S8CDI2</accession>
<dbReference type="InterPro" id="IPR014221">
    <property type="entry name" value="SpoII_E"/>
</dbReference>
<keyword evidence="1 5" id="KW-0378">Hydrolase</keyword>
<dbReference type="NCBIfam" id="TIGR02865">
    <property type="entry name" value="spore_II_E"/>
    <property type="match status" value="1"/>
</dbReference>
<feature type="transmembrane region" description="Helical" evidence="3">
    <location>
        <begin position="282"/>
        <end position="299"/>
    </location>
</feature>
<feature type="transmembrane region" description="Helical" evidence="3">
    <location>
        <begin position="227"/>
        <end position="252"/>
    </location>
</feature>
<evidence type="ECO:0000256" key="2">
    <source>
        <dbReference type="SAM" id="Coils"/>
    </source>
</evidence>
<feature type="transmembrane region" description="Helical" evidence="3">
    <location>
        <begin position="259"/>
        <end position="276"/>
    </location>
</feature>
<feature type="transmembrane region" description="Helical" evidence="3">
    <location>
        <begin position="311"/>
        <end position="329"/>
    </location>
</feature>
<feature type="transmembrane region" description="Helical" evidence="3">
    <location>
        <begin position="126"/>
        <end position="146"/>
    </location>
</feature>
<evidence type="ECO:0000259" key="4">
    <source>
        <dbReference type="SMART" id="SM00331"/>
    </source>
</evidence>
<evidence type="ECO:0000256" key="1">
    <source>
        <dbReference type="ARBA" id="ARBA00022801"/>
    </source>
</evidence>
<dbReference type="Proteomes" id="UP000593626">
    <property type="component" value="Chromosome"/>
</dbReference>
<dbReference type="Pfam" id="PF19732">
    <property type="entry name" value="SpoIIE_N"/>
    <property type="match status" value="1"/>
</dbReference>
<dbReference type="InterPro" id="IPR001932">
    <property type="entry name" value="PPM-type_phosphatase-like_dom"/>
</dbReference>
<feature type="transmembrane region" description="Helical" evidence="3">
    <location>
        <begin position="196"/>
        <end position="215"/>
    </location>
</feature>
<keyword evidence="6" id="KW-1185">Reference proteome</keyword>
<dbReference type="Pfam" id="PF07228">
    <property type="entry name" value="SpoIIE"/>
    <property type="match status" value="1"/>
</dbReference>
<evidence type="ECO:0000256" key="3">
    <source>
        <dbReference type="SAM" id="Phobius"/>
    </source>
</evidence>
<evidence type="ECO:0000313" key="6">
    <source>
        <dbReference type="Proteomes" id="UP000593626"/>
    </source>
</evidence>
<keyword evidence="3" id="KW-1133">Transmembrane helix</keyword>
<dbReference type="AlphaFoldDB" id="A0A7S8CDI2"/>
<dbReference type="PANTHER" id="PTHR43156:SF2">
    <property type="entry name" value="STAGE II SPORULATION PROTEIN E"/>
    <property type="match status" value="1"/>
</dbReference>
<dbReference type="KEGG" id="mcui:G8O30_14030"/>
<keyword evidence="2" id="KW-0175">Coiled coil</keyword>
<protein>
    <submittedName>
        <fullName evidence="5">Stage II sporulation protein E</fullName>
        <ecNumber evidence="5">3.1.3.16</ecNumber>
    </submittedName>
</protein>
<dbReference type="SMART" id="SM00331">
    <property type="entry name" value="PP2C_SIG"/>
    <property type="match status" value="1"/>
</dbReference>
<dbReference type="Gene3D" id="3.60.40.10">
    <property type="entry name" value="PPM-type phosphatase domain"/>
    <property type="match status" value="1"/>
</dbReference>
<feature type="transmembrane region" description="Helical" evidence="3">
    <location>
        <begin position="158"/>
        <end position="184"/>
    </location>
</feature>
<dbReference type="InterPro" id="IPR052016">
    <property type="entry name" value="Bact_Sigma-Reg"/>
</dbReference>
<reference evidence="5 6" key="1">
    <citation type="submission" date="2019-07" db="EMBL/GenBank/DDBJ databases">
        <title>Genome sequence of 2 isolates from Red Sea Mangroves.</title>
        <authorList>
            <person name="Sefrji F."/>
            <person name="Michoud G."/>
            <person name="Merlino G."/>
            <person name="Daffonchio D."/>
        </authorList>
    </citation>
    <scope>NUCLEOTIDE SEQUENCE [LARGE SCALE GENOMIC DNA]</scope>
    <source>
        <strain evidence="5 6">R1DC41</strain>
    </source>
</reference>
<keyword evidence="3" id="KW-0472">Membrane</keyword>
<dbReference type="EC" id="3.1.3.16" evidence="5"/>
<name>A0A7S8CDI2_9BACI</name>
<feature type="coiled-coil region" evidence="2">
    <location>
        <begin position="497"/>
        <end position="524"/>
    </location>
</feature>
<organism evidence="5 6">
    <name type="scientific">Mangrovibacillus cuniculi</name>
    <dbReference type="NCBI Taxonomy" id="2593652"/>
    <lineage>
        <taxon>Bacteria</taxon>
        <taxon>Bacillati</taxon>
        <taxon>Bacillota</taxon>
        <taxon>Bacilli</taxon>
        <taxon>Bacillales</taxon>
        <taxon>Bacillaceae</taxon>
        <taxon>Mangrovibacillus</taxon>
    </lineage>
</organism>
<dbReference type="InterPro" id="IPR036457">
    <property type="entry name" value="PPM-type-like_dom_sf"/>
</dbReference>